<dbReference type="PANTHER" id="PTHR24141:SF1">
    <property type="entry name" value="2-5A-DEPENDENT RIBONUCLEASE"/>
    <property type="match status" value="1"/>
</dbReference>
<dbReference type="OrthoDB" id="5406014at2759"/>
<dbReference type="Proteomes" id="UP000271974">
    <property type="component" value="Unassembled WGS sequence"/>
</dbReference>
<dbReference type="SMART" id="SM00248">
    <property type="entry name" value="ANK"/>
    <property type="match status" value="5"/>
</dbReference>
<name>A0A433U6T2_ELYCH</name>
<reference evidence="4 5" key="1">
    <citation type="submission" date="2019-01" db="EMBL/GenBank/DDBJ databases">
        <title>A draft genome assembly of the solar-powered sea slug Elysia chlorotica.</title>
        <authorList>
            <person name="Cai H."/>
            <person name="Li Q."/>
            <person name="Fang X."/>
            <person name="Li J."/>
            <person name="Curtis N.E."/>
            <person name="Altenburger A."/>
            <person name="Shibata T."/>
            <person name="Feng M."/>
            <person name="Maeda T."/>
            <person name="Schwartz J.A."/>
            <person name="Shigenobu S."/>
            <person name="Lundholm N."/>
            <person name="Nishiyama T."/>
            <person name="Yang H."/>
            <person name="Hasebe M."/>
            <person name="Li S."/>
            <person name="Pierce S.K."/>
            <person name="Wang J."/>
        </authorList>
    </citation>
    <scope>NUCLEOTIDE SEQUENCE [LARGE SCALE GENOMIC DNA]</scope>
    <source>
        <strain evidence="4">EC2010</strain>
        <tissue evidence="4">Whole organism of an adult</tissue>
    </source>
</reference>
<dbReference type="GO" id="GO:0006396">
    <property type="term" value="P:RNA processing"/>
    <property type="evidence" value="ECO:0007669"/>
    <property type="project" value="TreeGrafter"/>
</dbReference>
<protein>
    <submittedName>
        <fullName evidence="4">Uncharacterized protein</fullName>
    </submittedName>
</protein>
<dbReference type="AlphaFoldDB" id="A0A433U6T2"/>
<gene>
    <name evidence="4" type="ORF">EGW08_002715</name>
</gene>
<keyword evidence="5" id="KW-1185">Reference proteome</keyword>
<dbReference type="STRING" id="188477.A0A433U6T2"/>
<dbReference type="PANTHER" id="PTHR24141">
    <property type="entry name" value="2-5A-DEPENDENT RIBONUCLEASE"/>
    <property type="match status" value="1"/>
</dbReference>
<dbReference type="GO" id="GO:0003723">
    <property type="term" value="F:RNA binding"/>
    <property type="evidence" value="ECO:0007669"/>
    <property type="project" value="TreeGrafter"/>
</dbReference>
<dbReference type="EMBL" id="RQTK01000053">
    <property type="protein sequence ID" value="RUS89527.1"/>
    <property type="molecule type" value="Genomic_DNA"/>
</dbReference>
<accession>A0A433U6T2</accession>
<sequence length="225" mass="24810">MFRTFLKSQARHKAAGRRGKSKAPRRPQKSKAAMELSSEEEALFVSISFGKIHRMVALLEHIDNINIRSTENATPLIQVCKVAQGELCSHMTRLLLKRKCDVNARDDTGTSALMYACMNKSRVDTVRILARHKNCDTNLADDEGRTALMHAVAISNIGALEILLFCERTKCKVDVNAHSLDGSSALDMAVERKDKTACKLLVNDAGADTSHLHDIAKLNAILKKG</sequence>
<keyword evidence="2" id="KW-0040">ANK repeat</keyword>
<evidence type="ECO:0000313" key="5">
    <source>
        <dbReference type="Proteomes" id="UP000271974"/>
    </source>
</evidence>
<dbReference type="GO" id="GO:0004540">
    <property type="term" value="F:RNA nuclease activity"/>
    <property type="evidence" value="ECO:0007669"/>
    <property type="project" value="TreeGrafter"/>
</dbReference>
<feature type="compositionally biased region" description="Basic residues" evidence="3">
    <location>
        <begin position="9"/>
        <end position="29"/>
    </location>
</feature>
<keyword evidence="1" id="KW-0677">Repeat</keyword>
<evidence type="ECO:0000313" key="4">
    <source>
        <dbReference type="EMBL" id="RUS89527.1"/>
    </source>
</evidence>
<dbReference type="Pfam" id="PF12796">
    <property type="entry name" value="Ank_2"/>
    <property type="match status" value="1"/>
</dbReference>
<feature type="region of interest" description="Disordered" evidence="3">
    <location>
        <begin position="1"/>
        <end position="33"/>
    </location>
</feature>
<evidence type="ECO:0000256" key="2">
    <source>
        <dbReference type="ARBA" id="ARBA00023043"/>
    </source>
</evidence>
<organism evidence="4 5">
    <name type="scientific">Elysia chlorotica</name>
    <name type="common">Eastern emerald elysia</name>
    <name type="synonym">Sea slug</name>
    <dbReference type="NCBI Taxonomy" id="188477"/>
    <lineage>
        <taxon>Eukaryota</taxon>
        <taxon>Metazoa</taxon>
        <taxon>Spiralia</taxon>
        <taxon>Lophotrochozoa</taxon>
        <taxon>Mollusca</taxon>
        <taxon>Gastropoda</taxon>
        <taxon>Heterobranchia</taxon>
        <taxon>Euthyneura</taxon>
        <taxon>Panpulmonata</taxon>
        <taxon>Sacoglossa</taxon>
        <taxon>Placobranchoidea</taxon>
        <taxon>Plakobranchidae</taxon>
        <taxon>Elysia</taxon>
    </lineage>
</organism>
<dbReference type="Gene3D" id="1.25.40.20">
    <property type="entry name" value="Ankyrin repeat-containing domain"/>
    <property type="match status" value="1"/>
</dbReference>
<dbReference type="InterPro" id="IPR036770">
    <property type="entry name" value="Ankyrin_rpt-contain_sf"/>
</dbReference>
<evidence type="ECO:0000256" key="1">
    <source>
        <dbReference type="ARBA" id="ARBA00022737"/>
    </source>
</evidence>
<evidence type="ECO:0000256" key="3">
    <source>
        <dbReference type="SAM" id="MobiDB-lite"/>
    </source>
</evidence>
<dbReference type="InterPro" id="IPR002110">
    <property type="entry name" value="Ankyrin_rpt"/>
</dbReference>
<comment type="caution">
    <text evidence="4">The sequence shown here is derived from an EMBL/GenBank/DDBJ whole genome shotgun (WGS) entry which is preliminary data.</text>
</comment>
<proteinExistence type="predicted"/>
<dbReference type="SUPFAM" id="SSF48403">
    <property type="entry name" value="Ankyrin repeat"/>
    <property type="match status" value="1"/>
</dbReference>